<dbReference type="Gene3D" id="3.40.50.300">
    <property type="entry name" value="P-loop containing nucleotide triphosphate hydrolases"/>
    <property type="match status" value="1"/>
</dbReference>
<evidence type="ECO:0000313" key="4">
    <source>
        <dbReference type="EMBL" id="MFC7404470.1"/>
    </source>
</evidence>
<accession>A0ABW2Q4V6</accession>
<keyword evidence="1" id="KW-0808">Transferase</keyword>
<feature type="domain" description="Sulfotransferase" evidence="3">
    <location>
        <begin position="52"/>
        <end position="247"/>
    </location>
</feature>
<dbReference type="Proteomes" id="UP001596455">
    <property type="component" value="Unassembled WGS sequence"/>
</dbReference>
<reference evidence="5" key="1">
    <citation type="journal article" date="2019" name="Int. J. Syst. Evol. Microbiol.">
        <title>The Global Catalogue of Microorganisms (GCM) 10K type strain sequencing project: providing services to taxonomists for standard genome sequencing and annotation.</title>
        <authorList>
            <consortium name="The Broad Institute Genomics Platform"/>
            <consortium name="The Broad Institute Genome Sequencing Center for Infectious Disease"/>
            <person name="Wu L."/>
            <person name="Ma J."/>
        </authorList>
    </citation>
    <scope>NUCLEOTIDE SEQUENCE [LARGE SCALE GENOMIC DNA]</scope>
    <source>
        <strain evidence="5">JCM 1490</strain>
    </source>
</reference>
<organism evidence="4 5">
    <name type="scientific">Georgenia alba</name>
    <dbReference type="NCBI Taxonomy" id="2233858"/>
    <lineage>
        <taxon>Bacteria</taxon>
        <taxon>Bacillati</taxon>
        <taxon>Actinomycetota</taxon>
        <taxon>Actinomycetes</taxon>
        <taxon>Micrococcales</taxon>
        <taxon>Bogoriellaceae</taxon>
        <taxon>Georgenia</taxon>
    </lineage>
</organism>
<keyword evidence="5" id="KW-1185">Reference proteome</keyword>
<name>A0ABW2Q4V6_9MICO</name>
<sequence>MLLEFERTAKRILQPLTSPGTRRRIIAARDSAVGLVAGGRSRLPGERQLPGLLIAGAQKAGTTYLDRQLARHPEIGVPLTKELHFFDDRHHRGPAWYGGHFARRGRYRLTIEASPGYMFHPHAPGRIAATLPEVRVVLLLRDPLRRAHSHYLHERRLGFETASTFEEAIDLEPARVEPDLRRIEQDESAVGFAWRHCSYLSRGHYLDQVRRCHRALGRDRVLVLRSEDMYARPAQTVARVVEFAGLEPWVPERFAPNDMAATGGPRLAGATRERLAEYFRPHNEALAEYLGTDVWW</sequence>
<dbReference type="EMBL" id="JBHTCQ010000001">
    <property type="protein sequence ID" value="MFC7404470.1"/>
    <property type="molecule type" value="Genomic_DNA"/>
</dbReference>
<dbReference type="PANTHER" id="PTHR10605:SF56">
    <property type="entry name" value="BIFUNCTIONAL HEPARAN SULFATE N-DEACETYLASE_N-SULFOTRANSFERASE"/>
    <property type="match status" value="1"/>
</dbReference>
<dbReference type="InterPro" id="IPR027417">
    <property type="entry name" value="P-loop_NTPase"/>
</dbReference>
<dbReference type="PANTHER" id="PTHR10605">
    <property type="entry name" value="HEPARAN SULFATE SULFOTRANSFERASE"/>
    <property type="match status" value="1"/>
</dbReference>
<keyword evidence="2" id="KW-0325">Glycoprotein</keyword>
<dbReference type="InterPro" id="IPR000863">
    <property type="entry name" value="Sulfotransferase_dom"/>
</dbReference>
<proteinExistence type="predicted"/>
<dbReference type="Pfam" id="PF00685">
    <property type="entry name" value="Sulfotransfer_1"/>
    <property type="match status" value="1"/>
</dbReference>
<evidence type="ECO:0000256" key="1">
    <source>
        <dbReference type="ARBA" id="ARBA00022679"/>
    </source>
</evidence>
<comment type="caution">
    <text evidence="4">The sequence shown here is derived from an EMBL/GenBank/DDBJ whole genome shotgun (WGS) entry which is preliminary data.</text>
</comment>
<dbReference type="RefSeq" id="WP_382391891.1">
    <property type="nucleotide sequence ID" value="NZ_JBHTCQ010000001.1"/>
</dbReference>
<evidence type="ECO:0000256" key="2">
    <source>
        <dbReference type="ARBA" id="ARBA00023180"/>
    </source>
</evidence>
<gene>
    <name evidence="4" type="ORF">ACFQQL_05070</name>
</gene>
<evidence type="ECO:0000313" key="5">
    <source>
        <dbReference type="Proteomes" id="UP001596455"/>
    </source>
</evidence>
<evidence type="ECO:0000259" key="3">
    <source>
        <dbReference type="Pfam" id="PF00685"/>
    </source>
</evidence>
<dbReference type="SUPFAM" id="SSF52540">
    <property type="entry name" value="P-loop containing nucleoside triphosphate hydrolases"/>
    <property type="match status" value="1"/>
</dbReference>
<dbReference type="InterPro" id="IPR037359">
    <property type="entry name" value="NST/OST"/>
</dbReference>
<protein>
    <submittedName>
        <fullName evidence="4">Sulfotransferase domain-containing protein</fullName>
    </submittedName>
</protein>